<evidence type="ECO:0000256" key="1">
    <source>
        <dbReference type="ARBA" id="ARBA00023015"/>
    </source>
</evidence>
<comment type="caution">
    <text evidence="7">The sequence shown here is derived from an EMBL/GenBank/DDBJ whole genome shotgun (WGS) entry which is preliminary data.</text>
</comment>
<keyword evidence="2 4" id="KW-0238">DNA-binding</keyword>
<dbReference type="SUPFAM" id="SSF46689">
    <property type="entry name" value="Homeodomain-like"/>
    <property type="match status" value="1"/>
</dbReference>
<dbReference type="Gene3D" id="1.10.357.10">
    <property type="entry name" value="Tetracycline Repressor, domain 2"/>
    <property type="match status" value="1"/>
</dbReference>
<accession>A0AAP2F521</accession>
<evidence type="ECO:0000256" key="2">
    <source>
        <dbReference type="ARBA" id="ARBA00023125"/>
    </source>
</evidence>
<dbReference type="Pfam" id="PF00440">
    <property type="entry name" value="TetR_N"/>
    <property type="match status" value="1"/>
</dbReference>
<dbReference type="InterPro" id="IPR009057">
    <property type="entry name" value="Homeodomain-like_sf"/>
</dbReference>
<evidence type="ECO:0000256" key="3">
    <source>
        <dbReference type="ARBA" id="ARBA00023163"/>
    </source>
</evidence>
<dbReference type="AlphaFoldDB" id="A0AAP2F521"/>
<evidence type="ECO:0000259" key="6">
    <source>
        <dbReference type="PROSITE" id="PS50977"/>
    </source>
</evidence>
<reference evidence="7" key="1">
    <citation type="submission" date="2019-11" db="EMBL/GenBank/DDBJ databases">
        <title>Spread of Macrolides and rifampicin resistant Rhodococcus equi in clinical isolates in the USA.</title>
        <authorList>
            <person name="Alvarez-Narvaez S."/>
            <person name="Huber L."/>
            <person name="Cohen N.D."/>
            <person name="Slovis N."/>
            <person name="Greiter M."/>
            <person name="Giguere S."/>
            <person name="Hart K."/>
        </authorList>
    </citation>
    <scope>NUCLEOTIDE SEQUENCE</scope>
    <source>
        <strain evidence="7">Lh_38</strain>
    </source>
</reference>
<keyword evidence="1" id="KW-0805">Transcription regulation</keyword>
<name>A0AAP2F521_RHOHA</name>
<evidence type="ECO:0000313" key="7">
    <source>
        <dbReference type="EMBL" id="MBM4628940.1"/>
    </source>
</evidence>
<proteinExistence type="predicted"/>
<feature type="domain" description="HTH tetR-type" evidence="6">
    <location>
        <begin position="33"/>
        <end position="93"/>
    </location>
</feature>
<dbReference type="EMBL" id="WUXD01000061">
    <property type="protein sequence ID" value="MBM4628940.1"/>
    <property type="molecule type" value="Genomic_DNA"/>
</dbReference>
<dbReference type="PANTHER" id="PTHR30055:SF234">
    <property type="entry name" value="HTH-TYPE TRANSCRIPTIONAL REGULATOR BETI"/>
    <property type="match status" value="1"/>
</dbReference>
<dbReference type="PROSITE" id="PS50977">
    <property type="entry name" value="HTH_TETR_2"/>
    <property type="match status" value="1"/>
</dbReference>
<keyword evidence="3" id="KW-0804">Transcription</keyword>
<dbReference type="GO" id="GO:0000976">
    <property type="term" value="F:transcription cis-regulatory region binding"/>
    <property type="evidence" value="ECO:0007669"/>
    <property type="project" value="TreeGrafter"/>
</dbReference>
<dbReference type="Proteomes" id="UP000738270">
    <property type="component" value="Unassembled WGS sequence"/>
</dbReference>
<feature type="DNA-binding region" description="H-T-H motif" evidence="4">
    <location>
        <begin position="56"/>
        <end position="75"/>
    </location>
</feature>
<dbReference type="InterPro" id="IPR001647">
    <property type="entry name" value="HTH_TetR"/>
</dbReference>
<gene>
    <name evidence="7" type="ORF">GS453_19755</name>
</gene>
<dbReference type="InterPro" id="IPR050109">
    <property type="entry name" value="HTH-type_TetR-like_transc_reg"/>
</dbReference>
<dbReference type="GO" id="GO:0003700">
    <property type="term" value="F:DNA-binding transcription factor activity"/>
    <property type="evidence" value="ECO:0007669"/>
    <property type="project" value="TreeGrafter"/>
</dbReference>
<organism evidence="7 8">
    <name type="scientific">Rhodococcus hoagii</name>
    <name type="common">Corynebacterium equii</name>
    <dbReference type="NCBI Taxonomy" id="43767"/>
    <lineage>
        <taxon>Bacteria</taxon>
        <taxon>Bacillati</taxon>
        <taxon>Actinomycetota</taxon>
        <taxon>Actinomycetes</taxon>
        <taxon>Mycobacteriales</taxon>
        <taxon>Nocardiaceae</taxon>
        <taxon>Prescottella</taxon>
    </lineage>
</organism>
<evidence type="ECO:0000256" key="4">
    <source>
        <dbReference type="PROSITE-ProRule" id="PRU00335"/>
    </source>
</evidence>
<feature type="region of interest" description="Disordered" evidence="5">
    <location>
        <begin position="1"/>
        <end position="34"/>
    </location>
</feature>
<protein>
    <submittedName>
        <fullName evidence="7">TetR family transcriptional regulator</fullName>
    </submittedName>
</protein>
<dbReference type="PANTHER" id="PTHR30055">
    <property type="entry name" value="HTH-TYPE TRANSCRIPTIONAL REGULATOR RUTR"/>
    <property type="match status" value="1"/>
</dbReference>
<evidence type="ECO:0000256" key="5">
    <source>
        <dbReference type="SAM" id="MobiDB-lite"/>
    </source>
</evidence>
<evidence type="ECO:0000313" key="8">
    <source>
        <dbReference type="Proteomes" id="UP000738270"/>
    </source>
</evidence>
<dbReference type="PRINTS" id="PR00455">
    <property type="entry name" value="HTHTETR"/>
</dbReference>
<sequence>MGTEGWPHTDPLRPEGTPMPPRPRRRRSVKTDGDAREKILDAAETLFAAHGFDATSTAAVAGAAGVPKGLIFYYFPTKADILTALLAERLPAEPLDDLAPLVAPGDPATSLVNLDNALNLRDHHSSVMRVIIWREAESHPDVRDYLRRFRSYLHDATVRILEASAAVPVRPGTLRACANAWVAAMFSAAGNDRLRDLDDIPRQHREELDPVAQVVAAGMARLG</sequence>